<evidence type="ECO:0000259" key="4">
    <source>
        <dbReference type="PROSITE" id="PS51858"/>
    </source>
</evidence>
<keyword evidence="3" id="KW-0378">Hydrolase</keyword>
<comment type="similarity">
    <text evidence="1">Belongs to the DeSI family.</text>
</comment>
<name>A0A8T0GQ26_CERPU</name>
<evidence type="ECO:0000256" key="1">
    <source>
        <dbReference type="ARBA" id="ARBA00008140"/>
    </source>
</evidence>
<dbReference type="Proteomes" id="UP000822688">
    <property type="component" value="Chromosome 9"/>
</dbReference>
<dbReference type="PANTHER" id="PTHR12378:SF7">
    <property type="entry name" value="DESUMOYLATING ISOPEPTIDASE 1"/>
    <property type="match status" value="1"/>
</dbReference>
<accession>A0A8T0GQ26</accession>
<dbReference type="PROSITE" id="PS51858">
    <property type="entry name" value="PPPDE"/>
    <property type="match status" value="1"/>
</dbReference>
<dbReference type="GO" id="GO:0006508">
    <property type="term" value="P:proteolysis"/>
    <property type="evidence" value="ECO:0007669"/>
    <property type="project" value="UniProtKB-KW"/>
</dbReference>
<reference evidence="5" key="1">
    <citation type="submission" date="2020-06" db="EMBL/GenBank/DDBJ databases">
        <title>WGS assembly of Ceratodon purpureus strain R40.</title>
        <authorList>
            <person name="Carey S.B."/>
            <person name="Jenkins J."/>
            <person name="Shu S."/>
            <person name="Lovell J.T."/>
            <person name="Sreedasyam A."/>
            <person name="Maumus F."/>
            <person name="Tiley G.P."/>
            <person name="Fernandez-Pozo N."/>
            <person name="Barry K."/>
            <person name="Chen C."/>
            <person name="Wang M."/>
            <person name="Lipzen A."/>
            <person name="Daum C."/>
            <person name="Saski C.A."/>
            <person name="Payton A.C."/>
            <person name="Mcbreen J.C."/>
            <person name="Conrad R.E."/>
            <person name="Kollar L.M."/>
            <person name="Olsson S."/>
            <person name="Huttunen S."/>
            <person name="Landis J.B."/>
            <person name="Wickett N.J."/>
            <person name="Johnson M.G."/>
            <person name="Rensing S.A."/>
            <person name="Grimwood J."/>
            <person name="Schmutz J."/>
            <person name="Mcdaniel S.F."/>
        </authorList>
    </citation>
    <scope>NUCLEOTIDE SEQUENCE</scope>
    <source>
        <strain evidence="5">R40</strain>
    </source>
</reference>
<dbReference type="InterPro" id="IPR042266">
    <property type="entry name" value="PPPDE_sf"/>
</dbReference>
<evidence type="ECO:0000256" key="2">
    <source>
        <dbReference type="ARBA" id="ARBA00022670"/>
    </source>
</evidence>
<dbReference type="InterPro" id="IPR008580">
    <property type="entry name" value="PPPDE_dom"/>
</dbReference>
<protein>
    <recommendedName>
        <fullName evidence="4">PPPDE domain-containing protein</fullName>
    </recommendedName>
</protein>
<evidence type="ECO:0000313" key="5">
    <source>
        <dbReference type="EMBL" id="KAG0561706.1"/>
    </source>
</evidence>
<dbReference type="Gene3D" id="3.90.1720.30">
    <property type="entry name" value="PPPDE domains"/>
    <property type="match status" value="1"/>
</dbReference>
<proteinExistence type="inferred from homology"/>
<dbReference type="SMART" id="SM01179">
    <property type="entry name" value="DUF862"/>
    <property type="match status" value="1"/>
</dbReference>
<dbReference type="GO" id="GO:0008233">
    <property type="term" value="F:peptidase activity"/>
    <property type="evidence" value="ECO:0007669"/>
    <property type="project" value="UniProtKB-KW"/>
</dbReference>
<evidence type="ECO:0000256" key="3">
    <source>
        <dbReference type="ARBA" id="ARBA00022801"/>
    </source>
</evidence>
<dbReference type="Pfam" id="PF05903">
    <property type="entry name" value="Peptidase_C97"/>
    <property type="match status" value="1"/>
</dbReference>
<dbReference type="GO" id="GO:0070646">
    <property type="term" value="P:protein modification by small protein removal"/>
    <property type="evidence" value="ECO:0007669"/>
    <property type="project" value="TreeGrafter"/>
</dbReference>
<evidence type="ECO:0000313" key="6">
    <source>
        <dbReference type="Proteomes" id="UP000822688"/>
    </source>
</evidence>
<sequence>MGQDGEKVVLYVYDLTRGVARQLSKTFLGNAIEAVWHTGIGVYGREYFFGAGIHNVRIGGSPFGKPLEVLELGYTQIPKDVFKEFLQGIASRYSMLNYSLLNRNCNNFTNEAAKFLVGSGIPDHILNQADTAFNTVPLGAMMLPMLQQLETTLRFGGDLMAPVRNFASSWPNPSAPAGSTSRFFNMDERSSSPFPAPSPPRGSGMMCISPLFSFVLMATYSQYLTSSQGQEFHAKKHKFWLRDVWVM</sequence>
<keyword evidence="6" id="KW-1185">Reference proteome</keyword>
<dbReference type="PANTHER" id="PTHR12378">
    <property type="entry name" value="DESUMOYLATING ISOPEPTIDASE"/>
    <property type="match status" value="1"/>
</dbReference>
<keyword evidence="2" id="KW-0645">Protease</keyword>
<comment type="caution">
    <text evidence="5">The sequence shown here is derived from an EMBL/GenBank/DDBJ whole genome shotgun (WGS) entry which is preliminary data.</text>
</comment>
<gene>
    <name evidence="5" type="ORF">KC19_9G085700</name>
</gene>
<organism evidence="5 6">
    <name type="scientific">Ceratodon purpureus</name>
    <name type="common">Fire moss</name>
    <name type="synonym">Dicranum purpureum</name>
    <dbReference type="NCBI Taxonomy" id="3225"/>
    <lineage>
        <taxon>Eukaryota</taxon>
        <taxon>Viridiplantae</taxon>
        <taxon>Streptophyta</taxon>
        <taxon>Embryophyta</taxon>
        <taxon>Bryophyta</taxon>
        <taxon>Bryophytina</taxon>
        <taxon>Bryopsida</taxon>
        <taxon>Dicranidae</taxon>
        <taxon>Pseudoditrichales</taxon>
        <taxon>Ditrichaceae</taxon>
        <taxon>Ceratodon</taxon>
    </lineage>
</organism>
<dbReference type="AlphaFoldDB" id="A0A8T0GQ26"/>
<feature type="domain" description="PPPDE" evidence="4">
    <location>
        <begin position="6"/>
        <end position="147"/>
    </location>
</feature>
<dbReference type="EMBL" id="CM026430">
    <property type="protein sequence ID" value="KAG0561706.1"/>
    <property type="molecule type" value="Genomic_DNA"/>
</dbReference>